<feature type="non-terminal residue" evidence="5">
    <location>
        <position position="450"/>
    </location>
</feature>
<dbReference type="PROSITE" id="PS51149">
    <property type="entry name" value="GLY_RADICAL_2"/>
    <property type="match status" value="1"/>
</dbReference>
<dbReference type="AlphaFoldDB" id="A0A0F9AGR0"/>
<keyword evidence="2" id="KW-0456">Lyase</keyword>
<name>A0A0F9AGR0_9ZZZZ</name>
<dbReference type="Pfam" id="PF02901">
    <property type="entry name" value="PFL-like"/>
    <property type="match status" value="1"/>
</dbReference>
<dbReference type="PANTHER" id="PTHR43641">
    <property type="entry name" value="FORMATE ACETYLTRANSFERASE 3-RELATED"/>
    <property type="match status" value="1"/>
</dbReference>
<dbReference type="InterPro" id="IPR004184">
    <property type="entry name" value="PFL_dom"/>
</dbReference>
<dbReference type="Pfam" id="PF01228">
    <property type="entry name" value="Gly_radical"/>
    <property type="match status" value="1"/>
</dbReference>
<dbReference type="Gene3D" id="3.20.70.20">
    <property type="match status" value="1"/>
</dbReference>
<evidence type="ECO:0008006" key="6">
    <source>
        <dbReference type="Google" id="ProtNLM"/>
    </source>
</evidence>
<organism evidence="5">
    <name type="scientific">marine sediment metagenome</name>
    <dbReference type="NCBI Taxonomy" id="412755"/>
    <lineage>
        <taxon>unclassified sequences</taxon>
        <taxon>metagenomes</taxon>
        <taxon>ecological metagenomes</taxon>
    </lineage>
</organism>
<feature type="domain" description="Glycine radical" evidence="3">
    <location>
        <begin position="400"/>
        <end position="450"/>
    </location>
</feature>
<evidence type="ECO:0000256" key="2">
    <source>
        <dbReference type="ARBA" id="ARBA00023239"/>
    </source>
</evidence>
<dbReference type="GO" id="GO:0005829">
    <property type="term" value="C:cytosol"/>
    <property type="evidence" value="ECO:0007669"/>
    <property type="project" value="TreeGrafter"/>
</dbReference>
<dbReference type="PROSITE" id="PS51554">
    <property type="entry name" value="PFL"/>
    <property type="match status" value="1"/>
</dbReference>
<keyword evidence="1" id="KW-0556">Organic radical</keyword>
<dbReference type="InterPro" id="IPR001150">
    <property type="entry name" value="Gly_radical"/>
</dbReference>
<evidence type="ECO:0000256" key="1">
    <source>
        <dbReference type="ARBA" id="ARBA00022818"/>
    </source>
</evidence>
<dbReference type="GO" id="GO:0016829">
    <property type="term" value="F:lyase activity"/>
    <property type="evidence" value="ECO:0007669"/>
    <property type="project" value="UniProtKB-KW"/>
</dbReference>
<comment type="caution">
    <text evidence="5">The sequence shown here is derived from an EMBL/GenBank/DDBJ whole genome shotgun (WGS) entry which is preliminary data.</text>
</comment>
<accession>A0A0F9AGR0</accession>
<evidence type="ECO:0000313" key="5">
    <source>
        <dbReference type="EMBL" id="KKK97470.1"/>
    </source>
</evidence>
<dbReference type="InterPro" id="IPR051215">
    <property type="entry name" value="GRE"/>
</dbReference>
<dbReference type="EMBL" id="LAZR01046039">
    <property type="protein sequence ID" value="KKK97470.1"/>
    <property type="molecule type" value="Genomic_DNA"/>
</dbReference>
<gene>
    <name evidence="5" type="ORF">LCGC14_2652430</name>
</gene>
<dbReference type="PANTHER" id="PTHR43641:SF2">
    <property type="entry name" value="DEHYDRATASE YBIW-RELATED"/>
    <property type="match status" value="1"/>
</dbReference>
<feature type="domain" description="PFL" evidence="4">
    <location>
        <begin position="1"/>
        <end position="393"/>
    </location>
</feature>
<protein>
    <recommendedName>
        <fullName evidence="6">PFL domain-containing protein</fullName>
    </recommendedName>
</protein>
<feature type="non-terminal residue" evidence="5">
    <location>
        <position position="1"/>
    </location>
</feature>
<reference evidence="5" key="1">
    <citation type="journal article" date="2015" name="Nature">
        <title>Complex archaea that bridge the gap between prokaryotes and eukaryotes.</title>
        <authorList>
            <person name="Spang A."/>
            <person name="Saw J.H."/>
            <person name="Jorgensen S.L."/>
            <person name="Zaremba-Niedzwiedzka K."/>
            <person name="Martijn J."/>
            <person name="Lind A.E."/>
            <person name="van Eijk R."/>
            <person name="Schleper C."/>
            <person name="Guy L."/>
            <person name="Ettema T.J."/>
        </authorList>
    </citation>
    <scope>NUCLEOTIDE SEQUENCE</scope>
</reference>
<evidence type="ECO:0000259" key="4">
    <source>
        <dbReference type="PROSITE" id="PS51554"/>
    </source>
</evidence>
<sequence>TNGVSISPGRFDQYMYPYFKEDLEKGLLTEDDAADIIECLWIKLSEMVILYDRITASFIANFSMGEHLNLGGLTANGEDATNPLSFLCLQAQLDVGLMQPNISVRYHKNIPDEFMIEACRVVREKNAIPQFLNDELFVPSMVSRGVPLEEARCYACVGCDEMCVAGKTGGAMFVYISMAKVFELAINNGRCRLCGTQMGPETGDPAGFTSIEDILAAFQKQLVHFNHHAAVCLNTEALVHSKVMPVPFLSSTLEGCVERSIDMTAGGTDYYWTSLIAIAGMSNVGDSLAAIKKLVFEEKKIGMPALIETLDKNFEGHESMRQMLINKAPKFGNDTDYVDDLTVKAVDMAYKESQKYSDPRGGKLSSSIWPAYLTVTAHVQFGQSVGALPDGRLAGEPLNDGISPSQGMDVMGPTAAMNSVTKINQFESTGGMIYNMKFSPDALSGEEDLK</sequence>
<proteinExistence type="predicted"/>
<evidence type="ECO:0000259" key="3">
    <source>
        <dbReference type="PROSITE" id="PS51149"/>
    </source>
</evidence>
<dbReference type="SUPFAM" id="SSF51998">
    <property type="entry name" value="PFL-like glycyl radical enzymes"/>
    <property type="match status" value="1"/>
</dbReference>